<keyword evidence="3" id="KW-0812">Transmembrane</keyword>
<dbReference type="PANTHER" id="PTHR14002">
    <property type="entry name" value="ENDOGLIN/TGF-BETA RECEPTOR TYPE III"/>
    <property type="match status" value="1"/>
</dbReference>
<accession>A0A6P7LE20</accession>
<evidence type="ECO:0000256" key="3">
    <source>
        <dbReference type="SAM" id="Phobius"/>
    </source>
</evidence>
<keyword evidence="1 4" id="KW-0732">Signal</keyword>
<feature type="domain" description="ZP" evidence="5">
    <location>
        <begin position="39"/>
        <end position="315"/>
    </location>
</feature>
<keyword evidence="2" id="KW-1015">Disulfide bond</keyword>
<evidence type="ECO:0000313" key="6">
    <source>
        <dbReference type="Proteomes" id="UP000515150"/>
    </source>
</evidence>
<dbReference type="InterPro" id="IPR001507">
    <property type="entry name" value="ZP_dom"/>
</dbReference>
<dbReference type="Proteomes" id="UP000515150">
    <property type="component" value="Chromosome 21"/>
</dbReference>
<evidence type="ECO:0000313" key="7">
    <source>
        <dbReference type="RefSeq" id="XP_028992632.1"/>
    </source>
</evidence>
<dbReference type="PROSITE" id="PS51034">
    <property type="entry name" value="ZP_2"/>
    <property type="match status" value="1"/>
</dbReference>
<dbReference type="SMART" id="SM00241">
    <property type="entry name" value="ZP"/>
    <property type="match status" value="1"/>
</dbReference>
<dbReference type="InterPro" id="IPR055355">
    <property type="entry name" value="ZP-C"/>
</dbReference>
<feature type="signal peptide" evidence="4">
    <location>
        <begin position="1"/>
        <end position="18"/>
    </location>
</feature>
<dbReference type="AlphaFoldDB" id="A0A6P7LE20"/>
<evidence type="ECO:0000256" key="1">
    <source>
        <dbReference type="ARBA" id="ARBA00022729"/>
    </source>
</evidence>
<dbReference type="InterPro" id="IPR042235">
    <property type="entry name" value="ZP-C_dom"/>
</dbReference>
<dbReference type="PANTHER" id="PTHR14002:SF21">
    <property type="entry name" value="SI:CH211-103F14.3-RELATED"/>
    <property type="match status" value="1"/>
</dbReference>
<sequence>MKTEILFLLLCFTARSSQLTLSDCGAQARRPQFTDISVTCGTSSITLYIQFCPVLFSGYNETNLILNRIFSPSCGATVNANATPPVAVFTFPLNATNACGSLFTTTTSVGTGVFSDFSNIQVVNVSGAVRSYDPTVGTVTYNTDLKYFYSCAYPLEYLINNTQVDVSTTAIAVKDNNGTFISTLTMKLYSDAGYTQAMTIPQGGIELRTTVFVEVKATNLTGQYNVLLDRCYATISPLPSNSTYFDLFLSCITNKLTNITLNGQSQSARFNFPAFRFTEQQNQSVSTYYIHCITRLCDITSCSTFTQCPVGRKRREAEGRPAEAITDQYTITSPRISTKAEDTVSAGASSPAQQKSSSPSGLGVAVGILGFACFSAIIAAFVFYKRFR</sequence>
<organism evidence="6 7">
    <name type="scientific">Betta splendens</name>
    <name type="common">Siamese fighting fish</name>
    <dbReference type="NCBI Taxonomy" id="158456"/>
    <lineage>
        <taxon>Eukaryota</taxon>
        <taxon>Metazoa</taxon>
        <taxon>Chordata</taxon>
        <taxon>Craniata</taxon>
        <taxon>Vertebrata</taxon>
        <taxon>Euteleostomi</taxon>
        <taxon>Actinopterygii</taxon>
        <taxon>Neopterygii</taxon>
        <taxon>Teleostei</taxon>
        <taxon>Neoteleostei</taxon>
        <taxon>Acanthomorphata</taxon>
        <taxon>Anabantaria</taxon>
        <taxon>Anabantiformes</taxon>
        <taxon>Anabantoidei</taxon>
        <taxon>Osphronemidae</taxon>
        <taxon>Betta</taxon>
    </lineage>
</organism>
<evidence type="ECO:0000256" key="2">
    <source>
        <dbReference type="ARBA" id="ARBA00023157"/>
    </source>
</evidence>
<protein>
    <submittedName>
        <fullName evidence="7">Zona pellucida-like domain-containing protein 1</fullName>
    </submittedName>
</protein>
<dbReference type="OrthoDB" id="9274484at2759"/>
<evidence type="ECO:0000256" key="4">
    <source>
        <dbReference type="SAM" id="SignalP"/>
    </source>
</evidence>
<keyword evidence="3" id="KW-1133">Transmembrane helix</keyword>
<dbReference type="Gene3D" id="2.60.40.4100">
    <property type="entry name" value="Zona pellucida, ZP-C domain"/>
    <property type="match status" value="1"/>
</dbReference>
<dbReference type="KEGG" id="bspl:114847260"/>
<dbReference type="InParanoid" id="A0A6P7LE20"/>
<proteinExistence type="predicted"/>
<feature type="transmembrane region" description="Helical" evidence="3">
    <location>
        <begin position="362"/>
        <end position="384"/>
    </location>
</feature>
<keyword evidence="6" id="KW-1185">Reference proteome</keyword>
<dbReference type="Pfam" id="PF00100">
    <property type="entry name" value="Zona_pellucida"/>
    <property type="match status" value="1"/>
</dbReference>
<reference evidence="7" key="1">
    <citation type="submission" date="2025-08" db="UniProtKB">
        <authorList>
            <consortium name="RefSeq"/>
        </authorList>
    </citation>
    <scope>IDENTIFICATION</scope>
</reference>
<dbReference type="RefSeq" id="XP_028992632.1">
    <property type="nucleotide sequence ID" value="XM_029136799.3"/>
</dbReference>
<feature type="chain" id="PRO_5027634857" evidence="4">
    <location>
        <begin position="19"/>
        <end position="388"/>
    </location>
</feature>
<name>A0A6P7LE20_BETSP</name>
<evidence type="ECO:0000259" key="5">
    <source>
        <dbReference type="PROSITE" id="PS51034"/>
    </source>
</evidence>
<keyword evidence="3" id="KW-0472">Membrane</keyword>
<gene>
    <name evidence="7" type="primary">si:ch211-229d2.5</name>
</gene>
<dbReference type="GeneID" id="114847260"/>